<sequence>MLALRAKTERGRVFTHAAISPGSLFFRYLDMEYIHCASQLPFDEAGKHGVYAQNGFLYESLLLKGSFPQHIIYHIITMSGTPNADTQPIEVGSIDMRHDTA</sequence>
<proteinExistence type="predicted"/>
<gene>
    <name evidence="1" type="ORF">BECKLPF1236B_GA0070989_13303</name>
</gene>
<dbReference type="AlphaFoldDB" id="A0A450X0M2"/>
<dbReference type="EMBL" id="CAADFK010000330">
    <property type="protein sequence ID" value="VFK22840.1"/>
    <property type="molecule type" value="Genomic_DNA"/>
</dbReference>
<reference evidence="1" key="1">
    <citation type="submission" date="2019-02" db="EMBL/GenBank/DDBJ databases">
        <authorList>
            <person name="Gruber-Vodicka R. H."/>
            <person name="Seah K. B. B."/>
        </authorList>
    </citation>
    <scope>NUCLEOTIDE SEQUENCE</scope>
    <source>
        <strain evidence="1">BECK_S313</strain>
    </source>
</reference>
<protein>
    <submittedName>
        <fullName evidence="1">Uncharacterized protein</fullName>
    </submittedName>
</protein>
<name>A0A450X0M2_9GAMM</name>
<organism evidence="1">
    <name type="scientific">Candidatus Kentrum sp. LPFa</name>
    <dbReference type="NCBI Taxonomy" id="2126335"/>
    <lineage>
        <taxon>Bacteria</taxon>
        <taxon>Pseudomonadati</taxon>
        <taxon>Pseudomonadota</taxon>
        <taxon>Gammaproteobacteria</taxon>
        <taxon>Candidatus Kentrum</taxon>
    </lineage>
</organism>
<accession>A0A450X0M2</accession>
<evidence type="ECO:0000313" key="1">
    <source>
        <dbReference type="EMBL" id="VFK22840.1"/>
    </source>
</evidence>